<dbReference type="GO" id="GO:0003677">
    <property type="term" value="F:DNA binding"/>
    <property type="evidence" value="ECO:0007669"/>
    <property type="project" value="UniProtKB-UniRule"/>
</dbReference>
<dbReference type="OrthoDB" id="6369483at2759"/>
<protein>
    <submittedName>
        <fullName evidence="9">THAP domain-containing protein 4</fullName>
    </submittedName>
</protein>
<dbReference type="InterPro" id="IPR027806">
    <property type="entry name" value="HARBI1_dom"/>
</dbReference>
<feature type="domain" description="THAP-type" evidence="8">
    <location>
        <begin position="65"/>
        <end position="147"/>
    </location>
</feature>
<dbReference type="InterPro" id="IPR038441">
    <property type="entry name" value="THAP_Znf_sf"/>
</dbReference>
<reference evidence="9 10" key="1">
    <citation type="submission" date="2018-10" db="EMBL/GenBank/DDBJ databases">
        <title>Genome assembly for a Yunnan-Guizhou Plateau 3E fish, Anabarilius grahami (Regan), and its evolutionary and genetic applications.</title>
        <authorList>
            <person name="Jiang W."/>
        </authorList>
    </citation>
    <scope>NUCLEOTIDE SEQUENCE [LARGE SCALE GENOMIC DNA]</scope>
    <source>
        <strain evidence="9">AG-KIZ</strain>
        <tissue evidence="9">Muscle</tissue>
    </source>
</reference>
<dbReference type="AlphaFoldDB" id="A0A3N0YKF1"/>
<evidence type="ECO:0000256" key="2">
    <source>
        <dbReference type="ARBA" id="ARBA00022723"/>
    </source>
</evidence>
<dbReference type="Pfam" id="PF13613">
    <property type="entry name" value="HTH_Tnp_4"/>
    <property type="match status" value="1"/>
</dbReference>
<evidence type="ECO:0000256" key="3">
    <source>
        <dbReference type="ARBA" id="ARBA00022771"/>
    </source>
</evidence>
<evidence type="ECO:0000256" key="6">
    <source>
        <dbReference type="PROSITE-ProRule" id="PRU00309"/>
    </source>
</evidence>
<evidence type="ECO:0000256" key="1">
    <source>
        <dbReference type="ARBA" id="ARBA00001968"/>
    </source>
</evidence>
<feature type="region of interest" description="Disordered" evidence="7">
    <location>
        <begin position="135"/>
        <end position="160"/>
    </location>
</feature>
<gene>
    <name evidence="9" type="ORF">DPX16_9013</name>
</gene>
<evidence type="ECO:0000313" key="9">
    <source>
        <dbReference type="EMBL" id="ROL46278.1"/>
    </source>
</evidence>
<name>A0A3N0YKF1_ANAGA</name>
<dbReference type="Gene3D" id="6.20.210.20">
    <property type="entry name" value="THAP domain"/>
    <property type="match status" value="1"/>
</dbReference>
<comment type="cofactor">
    <cofactor evidence="1">
        <name>a divalent metal cation</name>
        <dbReference type="ChEBI" id="CHEBI:60240"/>
    </cofactor>
</comment>
<feature type="compositionally biased region" description="Basic and acidic residues" evidence="7">
    <location>
        <begin position="149"/>
        <end position="160"/>
    </location>
</feature>
<dbReference type="InterPro" id="IPR006612">
    <property type="entry name" value="THAP_Znf"/>
</dbReference>
<accession>A0A3N0YKF1</accession>
<evidence type="ECO:0000256" key="7">
    <source>
        <dbReference type="SAM" id="MobiDB-lite"/>
    </source>
</evidence>
<dbReference type="PANTHER" id="PTHR23080">
    <property type="entry name" value="THAP DOMAIN PROTEIN"/>
    <property type="match status" value="1"/>
</dbReference>
<keyword evidence="5 6" id="KW-0238">DNA-binding</keyword>
<evidence type="ECO:0000256" key="4">
    <source>
        <dbReference type="ARBA" id="ARBA00022833"/>
    </source>
</evidence>
<evidence type="ECO:0000259" key="8">
    <source>
        <dbReference type="PROSITE" id="PS50950"/>
    </source>
</evidence>
<keyword evidence="10" id="KW-1185">Reference proteome</keyword>
<dbReference type="SMART" id="SM00980">
    <property type="entry name" value="THAP"/>
    <property type="match status" value="1"/>
</dbReference>
<proteinExistence type="predicted"/>
<dbReference type="EMBL" id="RJVU01038599">
    <property type="protein sequence ID" value="ROL46278.1"/>
    <property type="molecule type" value="Genomic_DNA"/>
</dbReference>
<evidence type="ECO:0000256" key="5">
    <source>
        <dbReference type="ARBA" id="ARBA00023125"/>
    </source>
</evidence>
<sequence>MICFHKGSKKSLDLFYKTISTAIRRSKEVTYLVLGSFRLVSVHILNIGGRRFSSVILRQFTDNKMSKLKLGPCCSVVGCSLRPGTNLLSEIKAFRFPKNKTQRDAWIAAVKREGWIPTCNSRICSTHFISGKPSDDPLSPDYIPSKLPHRPDNSRKMDRYQRSLRRASEVSETSIRVQPTEEVEDMDIDVTEVKSYNEMCVGTDLTMRDIEEMQNLNSSYKDQVTSLQSKVQTLTCERKELKFDVDLKDDQTIHFYTGLRSSKVFFALLTYLTTAWSPRTLSPPTPLQFYLVLMKLRLGLTHKDLAYRFHCSCATISAIFHDWLDVMSQRFSSLVHWPSREEIKKSLPGLFKSPPFRSVRCIIDCSEIFIDRPTSLSARAVTYSNYKSHNTIKFLVGISPTGSVTFLSKSWGGRASDKTITKSSGLIDLLEEGDIVMADRGFSFPEYFAAKGVQLLIPASTRGKTQLLGQEVSVSRHMSRMRIHVERAIGRIKKYSILRQTLPINLVKRRRKDTVATVDKILLVCSALSNLDKSLVQ</sequence>
<comment type="caution">
    <text evidence="9">The sequence shown here is derived from an EMBL/GenBank/DDBJ whole genome shotgun (WGS) entry which is preliminary data.</text>
</comment>
<dbReference type="Proteomes" id="UP000281406">
    <property type="component" value="Unassembled WGS sequence"/>
</dbReference>
<dbReference type="Pfam" id="PF05485">
    <property type="entry name" value="THAP"/>
    <property type="match status" value="1"/>
</dbReference>
<keyword evidence="2" id="KW-0479">Metal-binding</keyword>
<organism evidence="9 10">
    <name type="scientific">Anabarilius grahami</name>
    <name type="common">Kanglang fish</name>
    <name type="synonym">Barilius grahami</name>
    <dbReference type="NCBI Taxonomy" id="495550"/>
    <lineage>
        <taxon>Eukaryota</taxon>
        <taxon>Metazoa</taxon>
        <taxon>Chordata</taxon>
        <taxon>Craniata</taxon>
        <taxon>Vertebrata</taxon>
        <taxon>Euteleostomi</taxon>
        <taxon>Actinopterygii</taxon>
        <taxon>Neopterygii</taxon>
        <taxon>Teleostei</taxon>
        <taxon>Ostariophysi</taxon>
        <taxon>Cypriniformes</taxon>
        <taxon>Xenocyprididae</taxon>
        <taxon>Xenocypridinae</taxon>
        <taxon>Xenocypridinae incertae sedis</taxon>
        <taxon>Anabarilius</taxon>
    </lineage>
</organism>
<evidence type="ECO:0000313" key="10">
    <source>
        <dbReference type="Proteomes" id="UP000281406"/>
    </source>
</evidence>
<dbReference type="Pfam" id="PF13359">
    <property type="entry name" value="DDE_Tnp_4"/>
    <property type="match status" value="1"/>
</dbReference>
<dbReference type="InterPro" id="IPR027805">
    <property type="entry name" value="Transposase_HTH_dom"/>
</dbReference>
<dbReference type="SUPFAM" id="SSF57716">
    <property type="entry name" value="Glucocorticoid receptor-like (DNA-binding domain)"/>
    <property type="match status" value="1"/>
</dbReference>
<dbReference type="PROSITE" id="PS50950">
    <property type="entry name" value="ZF_THAP"/>
    <property type="match status" value="1"/>
</dbReference>
<dbReference type="GO" id="GO:0008270">
    <property type="term" value="F:zinc ion binding"/>
    <property type="evidence" value="ECO:0007669"/>
    <property type="project" value="UniProtKB-KW"/>
</dbReference>
<keyword evidence="3 6" id="KW-0863">Zinc-finger</keyword>
<keyword evidence="4" id="KW-0862">Zinc</keyword>